<keyword evidence="5" id="KW-1185">Reference proteome</keyword>
<dbReference type="Gene3D" id="3.40.630.40">
    <property type="entry name" value="Zn-dependent exopeptidases"/>
    <property type="match status" value="1"/>
</dbReference>
<evidence type="ECO:0000256" key="2">
    <source>
        <dbReference type="SAM" id="SignalP"/>
    </source>
</evidence>
<dbReference type="InterPro" id="IPR002508">
    <property type="entry name" value="MurNAc-LAA_cat"/>
</dbReference>
<keyword evidence="1" id="KW-0378">Hydrolase</keyword>
<dbReference type="PROSITE" id="PS51257">
    <property type="entry name" value="PROKAR_LIPOPROTEIN"/>
    <property type="match status" value="1"/>
</dbReference>
<dbReference type="InterPro" id="IPR050695">
    <property type="entry name" value="N-acetylmuramoyl_amidase_3"/>
</dbReference>
<dbReference type="PANTHER" id="PTHR30404:SF0">
    <property type="entry name" value="N-ACETYLMURAMOYL-L-ALANINE AMIDASE AMIC"/>
    <property type="match status" value="1"/>
</dbReference>
<dbReference type="EMBL" id="JBHUCX010000001">
    <property type="protein sequence ID" value="MFD1673118.1"/>
    <property type="molecule type" value="Genomic_DNA"/>
</dbReference>
<organism evidence="4 5">
    <name type="scientific">Alicyclobacillus fodiniaquatilis</name>
    <dbReference type="NCBI Taxonomy" id="1661150"/>
    <lineage>
        <taxon>Bacteria</taxon>
        <taxon>Bacillati</taxon>
        <taxon>Bacillota</taxon>
        <taxon>Bacilli</taxon>
        <taxon>Bacillales</taxon>
        <taxon>Alicyclobacillaceae</taxon>
        <taxon>Alicyclobacillus</taxon>
    </lineage>
</organism>
<evidence type="ECO:0000313" key="4">
    <source>
        <dbReference type="EMBL" id="MFD1673118.1"/>
    </source>
</evidence>
<feature type="domain" description="MurNAc-LAA" evidence="3">
    <location>
        <begin position="136"/>
        <end position="241"/>
    </location>
</feature>
<feature type="signal peptide" evidence="2">
    <location>
        <begin position="1"/>
        <end position="33"/>
    </location>
</feature>
<dbReference type="Pfam" id="PF01520">
    <property type="entry name" value="Amidase_3"/>
    <property type="match status" value="1"/>
</dbReference>
<dbReference type="SUPFAM" id="SSF53187">
    <property type="entry name" value="Zn-dependent exopeptidases"/>
    <property type="match status" value="1"/>
</dbReference>
<evidence type="ECO:0000256" key="1">
    <source>
        <dbReference type="ARBA" id="ARBA00022801"/>
    </source>
</evidence>
<dbReference type="SMART" id="SM00646">
    <property type="entry name" value="Ami_3"/>
    <property type="match status" value="1"/>
</dbReference>
<sequence length="258" mass="28210">MTTWLKVLPKMTGMFSALLMLGFFVGPQSNVMAACVQTSSSQAGSVLQTPGLAGKTIVVDAGHGGSDSGARGVSSVQEKKITLAVAHKLTNYLHEAGATVVMTRSTDKDLATEDDRMRKRRHMGDLKGRLDVVTKQPIDAFVSVHCNAAPSPAWHGAQVLYLRTNDDGKQLATLMQQAFQQTLLSTKRSIQSNQTLYLLKRIEGPAVLAEIGFITNPEEAHWLQKESYQDKVALTMYVALNRYFEGQSDTQKPKTVLT</sequence>
<proteinExistence type="predicted"/>
<accession>A0ABW4JCM9</accession>
<name>A0ABW4JCM9_9BACL</name>
<dbReference type="Proteomes" id="UP001597079">
    <property type="component" value="Unassembled WGS sequence"/>
</dbReference>
<dbReference type="PANTHER" id="PTHR30404">
    <property type="entry name" value="N-ACETYLMURAMOYL-L-ALANINE AMIDASE"/>
    <property type="match status" value="1"/>
</dbReference>
<evidence type="ECO:0000313" key="5">
    <source>
        <dbReference type="Proteomes" id="UP001597079"/>
    </source>
</evidence>
<comment type="caution">
    <text evidence="4">The sequence shown here is derived from an EMBL/GenBank/DDBJ whole genome shotgun (WGS) entry which is preliminary data.</text>
</comment>
<evidence type="ECO:0000259" key="3">
    <source>
        <dbReference type="SMART" id="SM00646"/>
    </source>
</evidence>
<reference evidence="5" key="1">
    <citation type="journal article" date="2019" name="Int. J. Syst. Evol. Microbiol.">
        <title>The Global Catalogue of Microorganisms (GCM) 10K type strain sequencing project: providing services to taxonomists for standard genome sequencing and annotation.</title>
        <authorList>
            <consortium name="The Broad Institute Genomics Platform"/>
            <consortium name="The Broad Institute Genome Sequencing Center for Infectious Disease"/>
            <person name="Wu L."/>
            <person name="Ma J."/>
        </authorList>
    </citation>
    <scope>NUCLEOTIDE SEQUENCE [LARGE SCALE GENOMIC DNA]</scope>
    <source>
        <strain evidence="5">CGMCC 1.12286</strain>
    </source>
</reference>
<dbReference type="CDD" id="cd02696">
    <property type="entry name" value="MurNAc-LAA"/>
    <property type="match status" value="1"/>
</dbReference>
<feature type="chain" id="PRO_5045261410" evidence="2">
    <location>
        <begin position="34"/>
        <end position="258"/>
    </location>
</feature>
<protein>
    <submittedName>
        <fullName evidence="4">N-acetylmuramoyl-L-alanine amidase</fullName>
    </submittedName>
</protein>
<dbReference type="RefSeq" id="WP_377940453.1">
    <property type="nucleotide sequence ID" value="NZ_JBHUCX010000001.1"/>
</dbReference>
<keyword evidence="2" id="KW-0732">Signal</keyword>
<gene>
    <name evidence="4" type="ORF">ACFSB2_00085</name>
</gene>